<dbReference type="Proteomes" id="UP001255856">
    <property type="component" value="Unassembled WGS sequence"/>
</dbReference>
<dbReference type="AlphaFoldDB" id="A0AAD9MLT4"/>
<feature type="region of interest" description="Disordered" evidence="1">
    <location>
        <begin position="255"/>
        <end position="284"/>
    </location>
</feature>
<evidence type="ECO:0000313" key="2">
    <source>
        <dbReference type="EMBL" id="KAK2078648.1"/>
    </source>
</evidence>
<accession>A0AAD9MLT4</accession>
<comment type="caution">
    <text evidence="2">The sequence shown here is derived from an EMBL/GenBank/DDBJ whole genome shotgun (WGS) entry which is preliminary data.</text>
</comment>
<reference evidence="2" key="1">
    <citation type="submission" date="2021-01" db="EMBL/GenBank/DDBJ databases">
        <authorList>
            <person name="Eckstrom K.M.E."/>
        </authorList>
    </citation>
    <scope>NUCLEOTIDE SEQUENCE</scope>
    <source>
        <strain evidence="2">UVCC 0001</strain>
    </source>
</reference>
<name>A0AAD9MLT4_PROWI</name>
<sequence length="388" mass="39813">MVRPRKSSSQLDRLPPRLHWRAFCASTPGSSMEPTLWRSPPLASPPCMGAPRIRVRAALIALLGWTAEPLGGASGSGEGAEASPQYLLPERCLLRCALCGATVGLWSCFPELVRSADAGASSVASPRPAGARAVLSPTVTIAGGALAASAREGARAVQGPFGLRGRQSPSFGSPGQDRAGGEAAAQRSVLPTPAPHPQAPPCTIAGGRLDAEAGAGPRPAQSFNGGAAPFGFASREAQMSRRGLHSAGVATCGKRAREEADGASTNDLPVAASPKAPAREPTTSPRLALPVAVDGASGWYLSSSALERYARLSVRPLDVVSLHRSFCPWTATGQGRPGWEQVLDQLAPEGAGDAQAASKECAPAQPAAAEWNPVTLLNSVLGKVDVQL</sequence>
<evidence type="ECO:0000256" key="1">
    <source>
        <dbReference type="SAM" id="MobiDB-lite"/>
    </source>
</evidence>
<gene>
    <name evidence="2" type="ORF">QBZ16_003488</name>
</gene>
<feature type="region of interest" description="Disordered" evidence="1">
    <location>
        <begin position="160"/>
        <end position="222"/>
    </location>
</feature>
<protein>
    <submittedName>
        <fullName evidence="2">Uncharacterized protein</fullName>
    </submittedName>
</protein>
<proteinExistence type="predicted"/>
<dbReference type="EMBL" id="JASFZW010000004">
    <property type="protein sequence ID" value="KAK2078648.1"/>
    <property type="molecule type" value="Genomic_DNA"/>
</dbReference>
<organism evidence="2 3">
    <name type="scientific">Prototheca wickerhamii</name>
    <dbReference type="NCBI Taxonomy" id="3111"/>
    <lineage>
        <taxon>Eukaryota</taxon>
        <taxon>Viridiplantae</taxon>
        <taxon>Chlorophyta</taxon>
        <taxon>core chlorophytes</taxon>
        <taxon>Trebouxiophyceae</taxon>
        <taxon>Chlorellales</taxon>
        <taxon>Chlorellaceae</taxon>
        <taxon>Prototheca</taxon>
    </lineage>
</organism>
<keyword evidence="3" id="KW-1185">Reference proteome</keyword>
<evidence type="ECO:0000313" key="3">
    <source>
        <dbReference type="Proteomes" id="UP001255856"/>
    </source>
</evidence>